<accession>A0ABN2A2K6</accession>
<feature type="DNA-binding region" description="H-T-H motif" evidence="2">
    <location>
        <begin position="60"/>
        <end position="79"/>
    </location>
</feature>
<evidence type="ECO:0000313" key="5">
    <source>
        <dbReference type="Proteomes" id="UP001501470"/>
    </source>
</evidence>
<dbReference type="SUPFAM" id="SSF48498">
    <property type="entry name" value="Tetracyclin repressor-like, C-terminal domain"/>
    <property type="match status" value="1"/>
</dbReference>
<dbReference type="PANTHER" id="PTHR30055:SF235">
    <property type="entry name" value="TRANSCRIPTIONAL REGULATORY PROTEIN"/>
    <property type="match status" value="1"/>
</dbReference>
<dbReference type="PRINTS" id="PR00455">
    <property type="entry name" value="HTHTETR"/>
</dbReference>
<reference evidence="4 5" key="1">
    <citation type="journal article" date="2019" name="Int. J. Syst. Evol. Microbiol.">
        <title>The Global Catalogue of Microorganisms (GCM) 10K type strain sequencing project: providing services to taxonomists for standard genome sequencing and annotation.</title>
        <authorList>
            <consortium name="The Broad Institute Genomics Platform"/>
            <consortium name="The Broad Institute Genome Sequencing Center for Infectious Disease"/>
            <person name="Wu L."/>
            <person name="Ma J."/>
        </authorList>
    </citation>
    <scope>NUCLEOTIDE SEQUENCE [LARGE SCALE GENOMIC DNA]</scope>
    <source>
        <strain evidence="4 5">JCM 15933</strain>
    </source>
</reference>
<dbReference type="Gene3D" id="1.10.357.10">
    <property type="entry name" value="Tetracycline Repressor, domain 2"/>
    <property type="match status" value="1"/>
</dbReference>
<dbReference type="SUPFAM" id="SSF46689">
    <property type="entry name" value="Homeodomain-like"/>
    <property type="match status" value="1"/>
</dbReference>
<keyword evidence="1 2" id="KW-0238">DNA-binding</keyword>
<dbReference type="Pfam" id="PF17920">
    <property type="entry name" value="TetR_C_16"/>
    <property type="match status" value="1"/>
</dbReference>
<evidence type="ECO:0000259" key="3">
    <source>
        <dbReference type="PROSITE" id="PS50977"/>
    </source>
</evidence>
<evidence type="ECO:0000256" key="1">
    <source>
        <dbReference type="ARBA" id="ARBA00023125"/>
    </source>
</evidence>
<dbReference type="InterPro" id="IPR050109">
    <property type="entry name" value="HTH-type_TetR-like_transc_reg"/>
</dbReference>
<dbReference type="EMBL" id="BAAAQD010000004">
    <property type="protein sequence ID" value="GAA1509683.1"/>
    <property type="molecule type" value="Genomic_DNA"/>
</dbReference>
<evidence type="ECO:0000256" key="2">
    <source>
        <dbReference type="PROSITE-ProRule" id="PRU00335"/>
    </source>
</evidence>
<sequence length="219" mass="23133">MGGARAKSTIVYVTPDGVYPGGVTSEDATGVRRRDAAATRRLLLEAARRRFAADGYTAATVRDIATDAGVNVALINRYFTSKEGLFEACLTGVGDELGRTVRDVTLDRIPHDIAARLAGPHAAQHRAQLLLLLRSSGDEKAEAIRVDILRRFAEKMTAAAGLRPDDAGILRAQLALAASIGIALLRASTALEPLASAGQDDLVGPLTDMFTALMAPRDA</sequence>
<dbReference type="Pfam" id="PF00440">
    <property type="entry name" value="TetR_N"/>
    <property type="match status" value="1"/>
</dbReference>
<name>A0ABN2A2K6_9ACTN</name>
<dbReference type="PANTHER" id="PTHR30055">
    <property type="entry name" value="HTH-TYPE TRANSCRIPTIONAL REGULATOR RUTR"/>
    <property type="match status" value="1"/>
</dbReference>
<feature type="domain" description="HTH tetR-type" evidence="3">
    <location>
        <begin position="37"/>
        <end position="97"/>
    </location>
</feature>
<dbReference type="Proteomes" id="UP001501470">
    <property type="component" value="Unassembled WGS sequence"/>
</dbReference>
<dbReference type="InterPro" id="IPR023772">
    <property type="entry name" value="DNA-bd_HTH_TetR-type_CS"/>
</dbReference>
<dbReference type="InterPro" id="IPR036271">
    <property type="entry name" value="Tet_transcr_reg_TetR-rel_C_sf"/>
</dbReference>
<proteinExistence type="predicted"/>
<dbReference type="PROSITE" id="PS50977">
    <property type="entry name" value="HTH_TETR_2"/>
    <property type="match status" value="1"/>
</dbReference>
<keyword evidence="5" id="KW-1185">Reference proteome</keyword>
<gene>
    <name evidence="4" type="ORF">GCM10009827_024810</name>
</gene>
<dbReference type="InterPro" id="IPR001647">
    <property type="entry name" value="HTH_TetR"/>
</dbReference>
<comment type="caution">
    <text evidence="4">The sequence shown here is derived from an EMBL/GenBank/DDBJ whole genome shotgun (WGS) entry which is preliminary data.</text>
</comment>
<dbReference type="PROSITE" id="PS01081">
    <property type="entry name" value="HTH_TETR_1"/>
    <property type="match status" value="1"/>
</dbReference>
<evidence type="ECO:0000313" key="4">
    <source>
        <dbReference type="EMBL" id="GAA1509683.1"/>
    </source>
</evidence>
<protein>
    <submittedName>
        <fullName evidence="4">TetR family transcriptional regulator</fullName>
    </submittedName>
</protein>
<organism evidence="4 5">
    <name type="scientific">Dactylosporangium maewongense</name>
    <dbReference type="NCBI Taxonomy" id="634393"/>
    <lineage>
        <taxon>Bacteria</taxon>
        <taxon>Bacillati</taxon>
        <taxon>Actinomycetota</taxon>
        <taxon>Actinomycetes</taxon>
        <taxon>Micromonosporales</taxon>
        <taxon>Micromonosporaceae</taxon>
        <taxon>Dactylosporangium</taxon>
    </lineage>
</organism>
<dbReference type="InterPro" id="IPR041678">
    <property type="entry name" value="TetR_C_16"/>
</dbReference>
<dbReference type="InterPro" id="IPR009057">
    <property type="entry name" value="Homeodomain-like_sf"/>
</dbReference>